<organism evidence="2 3">
    <name type="scientific">Lachancea nothofagi CBS 11611</name>
    <dbReference type="NCBI Taxonomy" id="1266666"/>
    <lineage>
        <taxon>Eukaryota</taxon>
        <taxon>Fungi</taxon>
        <taxon>Dikarya</taxon>
        <taxon>Ascomycota</taxon>
        <taxon>Saccharomycotina</taxon>
        <taxon>Saccharomycetes</taxon>
        <taxon>Saccharomycetales</taxon>
        <taxon>Saccharomycetaceae</taxon>
        <taxon>Lachancea</taxon>
    </lineage>
</organism>
<dbReference type="Proteomes" id="UP000189911">
    <property type="component" value="Chromosome E"/>
</dbReference>
<gene>
    <name evidence="2" type="ORF">LANO_0E01750G</name>
</gene>
<dbReference type="OrthoDB" id="4034212at2759"/>
<keyword evidence="1" id="KW-0175">Coiled coil</keyword>
<dbReference type="EMBL" id="LT598451">
    <property type="protein sequence ID" value="SCU92683.1"/>
    <property type="molecule type" value="Genomic_DNA"/>
</dbReference>
<evidence type="ECO:0000313" key="2">
    <source>
        <dbReference type="EMBL" id="SCU92683.1"/>
    </source>
</evidence>
<keyword evidence="3" id="KW-1185">Reference proteome</keyword>
<feature type="coiled-coil region" evidence="1">
    <location>
        <begin position="137"/>
        <end position="164"/>
    </location>
</feature>
<protein>
    <submittedName>
        <fullName evidence="2">LANO_0E01750g1_1</fullName>
    </submittedName>
</protein>
<name>A0A1G4JQ11_9SACH</name>
<proteinExistence type="predicted"/>
<accession>A0A1G4JQ11</accession>
<dbReference type="AlphaFoldDB" id="A0A1G4JQ11"/>
<evidence type="ECO:0000256" key="1">
    <source>
        <dbReference type="SAM" id="Coils"/>
    </source>
</evidence>
<reference evidence="3" key="1">
    <citation type="submission" date="2016-03" db="EMBL/GenBank/DDBJ databases">
        <authorList>
            <person name="Devillers Hugo."/>
        </authorList>
    </citation>
    <scope>NUCLEOTIDE SEQUENCE [LARGE SCALE GENOMIC DNA]</scope>
</reference>
<sequence>MTELKELRERKFEDSIKLYSAVLKLIEKLESEHDGFENVEDVQSALSLLKKEIEGKITEVQRLNVQRKTLNAKSSGNENRESQAFNGTQVFCANILNAVRAKTDLKPGISLYELENSVSRELSQLLQGVSLVDQQKFKEYEFKIEQLHRENKQLTSQINKLKERWDSLVESARLKRNLQHE</sequence>
<evidence type="ECO:0000313" key="3">
    <source>
        <dbReference type="Proteomes" id="UP000189911"/>
    </source>
</evidence>